<keyword evidence="2" id="KW-1185">Reference proteome</keyword>
<accession>A0AA40T1I9</accession>
<sequence length="70" mass="7724">MLPKHAGFLRQGVQKRIAPLHFPNTALKVQLYSFDFLTSDEQNWELGTGELGAPSGDKGQWGLGTGSEFF</sequence>
<protein>
    <submittedName>
        <fullName evidence="1">Uncharacterized protein</fullName>
    </submittedName>
</protein>
<comment type="caution">
    <text evidence="1">The sequence shown here is derived from an EMBL/GenBank/DDBJ whole genome shotgun (WGS) entry which is preliminary data.</text>
</comment>
<dbReference type="AlphaFoldDB" id="A0AA40T1I9"/>
<name>A0AA40T1I9_9NOST</name>
<dbReference type="Proteomes" id="UP001165986">
    <property type="component" value="Unassembled WGS sequence"/>
</dbReference>
<dbReference type="EMBL" id="VJXY01000033">
    <property type="protein sequence ID" value="MBD6618910.1"/>
    <property type="molecule type" value="Genomic_DNA"/>
</dbReference>
<organism evidence="1 2">
    <name type="scientific">Komarekiella delphini-convector SJRDD-AB1</name>
    <dbReference type="NCBI Taxonomy" id="2593771"/>
    <lineage>
        <taxon>Bacteria</taxon>
        <taxon>Bacillati</taxon>
        <taxon>Cyanobacteriota</taxon>
        <taxon>Cyanophyceae</taxon>
        <taxon>Nostocales</taxon>
        <taxon>Nostocaceae</taxon>
        <taxon>Komarekiella</taxon>
        <taxon>Komarekiella delphini-convector</taxon>
    </lineage>
</organism>
<reference evidence="1" key="1">
    <citation type="submission" date="2019-07" db="EMBL/GenBank/DDBJ databases">
        <title>Toxilogical consequences of a new and cryptic species of cyanobacteria (Komarekiella delphini-convector) recovered from the epidermis of a bottlenose dolphin and 1500 ft. in the air.</title>
        <authorList>
            <person name="Brown A.O."/>
            <person name="Dvorak P."/>
            <person name="Villanueva C.D."/>
            <person name="Foss A.J."/>
            <person name="Garvey A.D."/>
            <person name="Gibson Q.A."/>
            <person name="Johansen J.R."/>
            <person name="Casamatta D.A."/>
        </authorList>
    </citation>
    <scope>NUCLEOTIDE SEQUENCE</scope>
    <source>
        <strain evidence="1">SJRDD-AB1</strain>
    </source>
</reference>
<evidence type="ECO:0000313" key="2">
    <source>
        <dbReference type="Proteomes" id="UP001165986"/>
    </source>
</evidence>
<gene>
    <name evidence="1" type="ORF">FNW02_24555</name>
</gene>
<evidence type="ECO:0000313" key="1">
    <source>
        <dbReference type="EMBL" id="MBD6618910.1"/>
    </source>
</evidence>
<proteinExistence type="predicted"/>